<dbReference type="EMBL" id="JACOPE010000001">
    <property type="protein sequence ID" value="MBC5683215.1"/>
    <property type="molecule type" value="Genomic_DNA"/>
</dbReference>
<dbReference type="RefSeq" id="WP_186864879.1">
    <property type="nucleotide sequence ID" value="NZ_JACOPE010000001.1"/>
</dbReference>
<feature type="transmembrane region" description="Helical" evidence="1">
    <location>
        <begin position="20"/>
        <end position="38"/>
    </location>
</feature>
<name>A0ABR7G8K9_9FIRM</name>
<protein>
    <submittedName>
        <fullName evidence="2">Uncharacterized protein</fullName>
    </submittedName>
</protein>
<organism evidence="2 3">
    <name type="scientific">Ruminococcus hominis</name>
    <dbReference type="NCBI Taxonomy" id="2763065"/>
    <lineage>
        <taxon>Bacteria</taxon>
        <taxon>Bacillati</taxon>
        <taxon>Bacillota</taxon>
        <taxon>Clostridia</taxon>
        <taxon>Eubacteriales</taxon>
        <taxon>Oscillospiraceae</taxon>
        <taxon>Ruminococcus</taxon>
    </lineage>
</organism>
<dbReference type="Proteomes" id="UP000631576">
    <property type="component" value="Unassembled WGS sequence"/>
</dbReference>
<keyword evidence="3" id="KW-1185">Reference proteome</keyword>
<keyword evidence="1" id="KW-0812">Transmembrane</keyword>
<comment type="caution">
    <text evidence="2">The sequence shown here is derived from an EMBL/GenBank/DDBJ whole genome shotgun (WGS) entry which is preliminary data.</text>
</comment>
<reference evidence="2 3" key="1">
    <citation type="submission" date="2020-08" db="EMBL/GenBank/DDBJ databases">
        <title>Genome public.</title>
        <authorList>
            <person name="Liu C."/>
            <person name="Sun Q."/>
        </authorList>
    </citation>
    <scope>NUCLEOTIDE SEQUENCE [LARGE SCALE GENOMIC DNA]</scope>
    <source>
        <strain evidence="2 3">NSJ-13</strain>
    </source>
</reference>
<proteinExistence type="predicted"/>
<keyword evidence="1" id="KW-0472">Membrane</keyword>
<evidence type="ECO:0000256" key="1">
    <source>
        <dbReference type="SAM" id="Phobius"/>
    </source>
</evidence>
<evidence type="ECO:0000313" key="3">
    <source>
        <dbReference type="Proteomes" id="UP000631576"/>
    </source>
</evidence>
<gene>
    <name evidence="2" type="ORF">H8S40_06475</name>
</gene>
<keyword evidence="1" id="KW-1133">Transmembrane helix</keyword>
<accession>A0ABR7G8K9</accession>
<feature type="transmembrane region" description="Helical" evidence="1">
    <location>
        <begin position="50"/>
        <end position="72"/>
    </location>
</feature>
<evidence type="ECO:0000313" key="2">
    <source>
        <dbReference type="EMBL" id="MBC5683215.1"/>
    </source>
</evidence>
<sequence>MKKRKKGSPGYLDYKKRMEILRAVIYFLIVAAIILLGYSQTHTKKNLLTVVGIVGCLPACKVLVGVITRWPYHSIAADKAKEITQKASLLTLAFDLVVTSTEKIMPIECVVISGNKIFGYVSNSKVDLNYAAKHIKTILNQNQYEGLTVKLFDQYSAFLARAEGLNNIQTIEKSDMKEYEEGIKNIILNISL</sequence>